<dbReference type="InterPro" id="IPR050327">
    <property type="entry name" value="Proton-linked_MCT"/>
</dbReference>
<evidence type="ECO:0000313" key="8">
    <source>
        <dbReference type="EMBL" id="EOL41818.1"/>
    </source>
</evidence>
<dbReference type="AlphaFoldDB" id="R3TLA4"/>
<dbReference type="STRING" id="154621.RV11_GL001406"/>
<dbReference type="PANTHER" id="PTHR11360">
    <property type="entry name" value="MONOCARBOXYLATE TRANSPORTER"/>
    <property type="match status" value="1"/>
</dbReference>
<dbReference type="PATRIC" id="fig|1158610.3.peg.3376"/>
<protein>
    <recommendedName>
        <fullName evidence="7">Major facilitator superfamily (MFS) profile domain-containing protein</fullName>
    </recommendedName>
</protein>
<evidence type="ECO:0000313" key="9">
    <source>
        <dbReference type="Proteomes" id="UP000013785"/>
    </source>
</evidence>
<organism evidence="8 9">
    <name type="scientific">Enterococcus phoeniculicola ATCC BAA-412</name>
    <dbReference type="NCBI Taxonomy" id="1158610"/>
    <lineage>
        <taxon>Bacteria</taxon>
        <taxon>Bacillati</taxon>
        <taxon>Bacillota</taxon>
        <taxon>Bacilli</taxon>
        <taxon>Lactobacillales</taxon>
        <taxon>Enterococcaceae</taxon>
        <taxon>Enterococcus</taxon>
    </lineage>
</organism>
<dbReference type="GO" id="GO:0005886">
    <property type="term" value="C:plasma membrane"/>
    <property type="evidence" value="ECO:0007669"/>
    <property type="project" value="UniProtKB-SubCell"/>
</dbReference>
<evidence type="ECO:0000256" key="1">
    <source>
        <dbReference type="ARBA" id="ARBA00004651"/>
    </source>
</evidence>
<evidence type="ECO:0000256" key="3">
    <source>
        <dbReference type="ARBA" id="ARBA00022692"/>
    </source>
</evidence>
<feature type="transmembrane region" description="Helical" evidence="6">
    <location>
        <begin position="47"/>
        <end position="67"/>
    </location>
</feature>
<gene>
    <name evidence="8" type="ORF">UC3_03383</name>
</gene>
<feature type="transmembrane region" description="Helical" evidence="6">
    <location>
        <begin position="374"/>
        <end position="394"/>
    </location>
</feature>
<keyword evidence="5 6" id="KW-0472">Membrane</keyword>
<feature type="transmembrane region" description="Helical" evidence="6">
    <location>
        <begin position="284"/>
        <end position="302"/>
    </location>
</feature>
<dbReference type="InterPro" id="IPR011701">
    <property type="entry name" value="MFS"/>
</dbReference>
<dbReference type="CDD" id="cd17353">
    <property type="entry name" value="MFS_OFA_like"/>
    <property type="match status" value="1"/>
</dbReference>
<feature type="transmembrane region" description="Helical" evidence="6">
    <location>
        <begin position="242"/>
        <end position="263"/>
    </location>
</feature>
<name>R3TLA4_9ENTE</name>
<feature type="transmembrane region" description="Helical" evidence="6">
    <location>
        <begin position="308"/>
        <end position="329"/>
    </location>
</feature>
<dbReference type="Pfam" id="PF07690">
    <property type="entry name" value="MFS_1"/>
    <property type="match status" value="1"/>
</dbReference>
<evidence type="ECO:0000256" key="5">
    <source>
        <dbReference type="ARBA" id="ARBA00023136"/>
    </source>
</evidence>
<comment type="subcellular location">
    <subcellularLocation>
        <location evidence="1">Cell membrane</location>
        <topology evidence="1">Multi-pass membrane protein</topology>
    </subcellularLocation>
</comment>
<keyword evidence="3 6" id="KW-0812">Transmembrane</keyword>
<evidence type="ECO:0000256" key="6">
    <source>
        <dbReference type="SAM" id="Phobius"/>
    </source>
</evidence>
<dbReference type="Proteomes" id="UP000013785">
    <property type="component" value="Unassembled WGS sequence"/>
</dbReference>
<accession>R3TLA4</accession>
<evidence type="ECO:0000256" key="4">
    <source>
        <dbReference type="ARBA" id="ARBA00022989"/>
    </source>
</evidence>
<comment type="caution">
    <text evidence="8">The sequence shown here is derived from an EMBL/GenBank/DDBJ whole genome shotgun (WGS) entry which is preliminary data.</text>
</comment>
<dbReference type="PANTHER" id="PTHR11360:SF317">
    <property type="entry name" value="MAJOR FACILITATOR SUPERFAMILY (MFS) PROFILE DOMAIN-CONTAINING PROTEIN-RELATED"/>
    <property type="match status" value="1"/>
</dbReference>
<feature type="transmembrane region" description="Helical" evidence="6">
    <location>
        <begin position="164"/>
        <end position="183"/>
    </location>
</feature>
<sequence length="408" mass="43338">MNKPINRWVVLIASTTVLLCTGAIYAFSVFAGPLSALKGWSMGEIMMAFTINSAVGPIPMILGGFLTDKGWAKWSIMVGGLLFGLGFYLSGLVNSPEMLYVTYGIIGGIGQGLAYSGCLSNTIRLFPDKRGLASGIITAGMGGAAIIAAPIVNLLIEAEDALHAFRVLGIAYIVIVAIASFFIQSAPANYQPEGWTPPTRGTGGVNRNWLKMLQTPQFYLIFFMLFTGAFSGLMIASNASNIGQQMFGLSATTAAFYVSLYSLSNCIGRVVWGTVSDRIGRNNTLNIIFGVIIVAFLLLTTLSSQLGFALGIIILGLCFGGVMGVFPPIVMENYGPKNQGVNYGIVFCGYSAAAFFGPRVAVSMAASNAGNFTNAFYVAIFIAIVGLALNVLYVQIKNRSEKQLAVKQ</sequence>
<keyword evidence="4 6" id="KW-1133">Transmembrane helix</keyword>
<feature type="transmembrane region" description="Helical" evidence="6">
    <location>
        <begin position="99"/>
        <end position="119"/>
    </location>
</feature>
<dbReference type="eggNOG" id="COG2223">
    <property type="taxonomic scope" value="Bacteria"/>
</dbReference>
<feature type="transmembrane region" description="Helical" evidence="6">
    <location>
        <begin position="218"/>
        <end position="236"/>
    </location>
</feature>
<dbReference type="PROSITE" id="PS50850">
    <property type="entry name" value="MFS"/>
    <property type="match status" value="1"/>
</dbReference>
<dbReference type="InterPro" id="IPR020846">
    <property type="entry name" value="MFS_dom"/>
</dbReference>
<dbReference type="SUPFAM" id="SSF103473">
    <property type="entry name" value="MFS general substrate transporter"/>
    <property type="match status" value="1"/>
</dbReference>
<feature type="transmembrane region" description="Helical" evidence="6">
    <location>
        <begin position="131"/>
        <end position="152"/>
    </location>
</feature>
<reference evidence="8 9" key="1">
    <citation type="submission" date="2013-02" db="EMBL/GenBank/DDBJ databases">
        <title>The Genome Sequence of Enterococcus phoeniculicola BAA-412.</title>
        <authorList>
            <consortium name="The Broad Institute Genome Sequencing Platform"/>
            <consortium name="The Broad Institute Genome Sequencing Center for Infectious Disease"/>
            <person name="Earl A.M."/>
            <person name="Gilmore M.S."/>
            <person name="Lebreton F."/>
            <person name="Walker B."/>
            <person name="Young S.K."/>
            <person name="Zeng Q."/>
            <person name="Gargeya S."/>
            <person name="Fitzgerald M."/>
            <person name="Haas B."/>
            <person name="Abouelleil A."/>
            <person name="Alvarado L."/>
            <person name="Arachchi H.M."/>
            <person name="Berlin A.M."/>
            <person name="Chapman S.B."/>
            <person name="Dewar J."/>
            <person name="Goldberg J."/>
            <person name="Griggs A."/>
            <person name="Gujja S."/>
            <person name="Hansen M."/>
            <person name="Howarth C."/>
            <person name="Imamovic A."/>
            <person name="Larimer J."/>
            <person name="McCowan C."/>
            <person name="Murphy C."/>
            <person name="Neiman D."/>
            <person name="Pearson M."/>
            <person name="Priest M."/>
            <person name="Roberts A."/>
            <person name="Saif S."/>
            <person name="Shea T."/>
            <person name="Sisk P."/>
            <person name="Sykes S."/>
            <person name="Wortman J."/>
            <person name="Nusbaum C."/>
            <person name="Birren B."/>
        </authorList>
    </citation>
    <scope>NUCLEOTIDE SEQUENCE [LARGE SCALE GENOMIC DNA]</scope>
    <source>
        <strain evidence="8 9">ATCC BAA-412</strain>
    </source>
</reference>
<dbReference type="EMBL" id="AJAT01000018">
    <property type="protein sequence ID" value="EOL41818.1"/>
    <property type="molecule type" value="Genomic_DNA"/>
</dbReference>
<dbReference type="InterPro" id="IPR036259">
    <property type="entry name" value="MFS_trans_sf"/>
</dbReference>
<dbReference type="Gene3D" id="1.20.1250.20">
    <property type="entry name" value="MFS general substrate transporter like domains"/>
    <property type="match status" value="2"/>
</dbReference>
<feature type="domain" description="Major facilitator superfamily (MFS) profile" evidence="7">
    <location>
        <begin position="9"/>
        <end position="398"/>
    </location>
</feature>
<keyword evidence="9" id="KW-1185">Reference proteome</keyword>
<evidence type="ECO:0000256" key="2">
    <source>
        <dbReference type="ARBA" id="ARBA00022448"/>
    </source>
</evidence>
<dbReference type="RefSeq" id="WP_010770013.1">
    <property type="nucleotide sequence ID" value="NZ_ASWE01000001.1"/>
</dbReference>
<feature type="transmembrane region" description="Helical" evidence="6">
    <location>
        <begin position="341"/>
        <end position="362"/>
    </location>
</feature>
<dbReference type="HOGENOM" id="CLU_001265_59_7_9"/>
<proteinExistence type="predicted"/>
<dbReference type="OrthoDB" id="9793415at2"/>
<keyword evidence="2" id="KW-0813">Transport</keyword>
<feature type="transmembrane region" description="Helical" evidence="6">
    <location>
        <begin position="74"/>
        <end position="93"/>
    </location>
</feature>
<evidence type="ECO:0000259" key="7">
    <source>
        <dbReference type="PROSITE" id="PS50850"/>
    </source>
</evidence>
<dbReference type="GO" id="GO:0022857">
    <property type="term" value="F:transmembrane transporter activity"/>
    <property type="evidence" value="ECO:0007669"/>
    <property type="project" value="InterPro"/>
</dbReference>